<reference evidence="2" key="1">
    <citation type="journal article" date="2018" name="DNA Res.">
        <title>Multiple hybrid de novo genome assembly of finger millet, an orphan allotetraploid crop.</title>
        <authorList>
            <person name="Hatakeyama M."/>
            <person name="Aluri S."/>
            <person name="Balachadran M.T."/>
            <person name="Sivarajan S.R."/>
            <person name="Patrignani A."/>
            <person name="Gruter S."/>
            <person name="Poveda L."/>
            <person name="Shimizu-Inatsugi R."/>
            <person name="Baeten J."/>
            <person name="Francoijs K.J."/>
            <person name="Nataraja K.N."/>
            <person name="Reddy Y.A.N."/>
            <person name="Phadnis S."/>
            <person name="Ravikumar R.L."/>
            <person name="Schlapbach R."/>
            <person name="Sreeman S.M."/>
            <person name="Shimizu K.K."/>
        </authorList>
    </citation>
    <scope>NUCLEOTIDE SEQUENCE</scope>
</reference>
<dbReference type="AlphaFoldDB" id="A0AAV5BYW7"/>
<organism evidence="2 3">
    <name type="scientific">Eleusine coracana subsp. coracana</name>
    <dbReference type="NCBI Taxonomy" id="191504"/>
    <lineage>
        <taxon>Eukaryota</taxon>
        <taxon>Viridiplantae</taxon>
        <taxon>Streptophyta</taxon>
        <taxon>Embryophyta</taxon>
        <taxon>Tracheophyta</taxon>
        <taxon>Spermatophyta</taxon>
        <taxon>Magnoliopsida</taxon>
        <taxon>Liliopsida</taxon>
        <taxon>Poales</taxon>
        <taxon>Poaceae</taxon>
        <taxon>PACMAD clade</taxon>
        <taxon>Chloridoideae</taxon>
        <taxon>Cynodonteae</taxon>
        <taxon>Eleusininae</taxon>
        <taxon>Eleusine</taxon>
    </lineage>
</organism>
<evidence type="ECO:0000313" key="3">
    <source>
        <dbReference type="Proteomes" id="UP001054889"/>
    </source>
</evidence>
<keyword evidence="3" id="KW-1185">Reference proteome</keyword>
<sequence length="111" mass="11316">MAVLNLLASGGSDKENAPPSAARGIAVRKQSAMKRSKQAPRRRPPLRDITGLFLAASLPIPSAGPQGPEEEPAVVPDAAAALAEAARAVAGAPSNGVATKQGRVSLRKGFR</sequence>
<accession>A0AAV5BYW7</accession>
<protein>
    <submittedName>
        <fullName evidence="2">Uncharacterized protein</fullName>
    </submittedName>
</protein>
<feature type="region of interest" description="Disordered" evidence="1">
    <location>
        <begin position="1"/>
        <end position="47"/>
    </location>
</feature>
<feature type="compositionally biased region" description="Basic residues" evidence="1">
    <location>
        <begin position="31"/>
        <end position="44"/>
    </location>
</feature>
<gene>
    <name evidence="2" type="primary">ga07062</name>
    <name evidence="2" type="ORF">PR202_ga07062</name>
</gene>
<name>A0AAV5BYW7_ELECO</name>
<comment type="caution">
    <text evidence="2">The sequence shown here is derived from an EMBL/GenBank/DDBJ whole genome shotgun (WGS) entry which is preliminary data.</text>
</comment>
<evidence type="ECO:0000313" key="2">
    <source>
        <dbReference type="EMBL" id="GJM90753.1"/>
    </source>
</evidence>
<dbReference type="EMBL" id="BQKI01000003">
    <property type="protein sequence ID" value="GJM90753.1"/>
    <property type="molecule type" value="Genomic_DNA"/>
</dbReference>
<dbReference type="Proteomes" id="UP001054889">
    <property type="component" value="Unassembled WGS sequence"/>
</dbReference>
<proteinExistence type="predicted"/>
<evidence type="ECO:0000256" key="1">
    <source>
        <dbReference type="SAM" id="MobiDB-lite"/>
    </source>
</evidence>
<reference evidence="2" key="2">
    <citation type="submission" date="2021-12" db="EMBL/GenBank/DDBJ databases">
        <title>Resequencing data analysis of finger millet.</title>
        <authorList>
            <person name="Hatakeyama M."/>
            <person name="Aluri S."/>
            <person name="Balachadran M.T."/>
            <person name="Sivarajan S.R."/>
            <person name="Poveda L."/>
            <person name="Shimizu-Inatsugi R."/>
            <person name="Schlapbach R."/>
            <person name="Sreeman S.M."/>
            <person name="Shimizu K.K."/>
        </authorList>
    </citation>
    <scope>NUCLEOTIDE SEQUENCE</scope>
</reference>